<evidence type="ECO:0000256" key="1">
    <source>
        <dbReference type="SAM" id="Coils"/>
    </source>
</evidence>
<name>C5DGX7_LACTC</name>
<accession>C5DGX7</accession>
<dbReference type="STRING" id="559295.C5DGX7"/>
<dbReference type="EMBL" id="CU928168">
    <property type="protein sequence ID" value="CAR22669.1"/>
    <property type="molecule type" value="Genomic_DNA"/>
</dbReference>
<feature type="coiled-coil region" evidence="1">
    <location>
        <begin position="638"/>
        <end position="695"/>
    </location>
</feature>
<feature type="region of interest" description="Disordered" evidence="2">
    <location>
        <begin position="303"/>
        <end position="335"/>
    </location>
</feature>
<reference evidence="3 4" key="1">
    <citation type="journal article" date="2009" name="Genome Res.">
        <title>Comparative genomics of protoploid Saccharomycetaceae.</title>
        <authorList>
            <consortium name="The Genolevures Consortium"/>
            <person name="Souciet J.-L."/>
            <person name="Dujon B."/>
            <person name="Gaillardin C."/>
            <person name="Johnston M."/>
            <person name="Baret P.V."/>
            <person name="Cliften P."/>
            <person name="Sherman D.J."/>
            <person name="Weissenbach J."/>
            <person name="Westhof E."/>
            <person name="Wincker P."/>
            <person name="Jubin C."/>
            <person name="Poulain J."/>
            <person name="Barbe V."/>
            <person name="Segurens B."/>
            <person name="Artiguenave F."/>
            <person name="Anthouard V."/>
            <person name="Vacherie B."/>
            <person name="Val M.-E."/>
            <person name="Fulton R.S."/>
            <person name="Minx P."/>
            <person name="Wilson R."/>
            <person name="Durrens P."/>
            <person name="Jean G."/>
            <person name="Marck C."/>
            <person name="Martin T."/>
            <person name="Nikolski M."/>
            <person name="Rolland T."/>
            <person name="Seret M.-L."/>
            <person name="Casaregola S."/>
            <person name="Despons L."/>
            <person name="Fairhead C."/>
            <person name="Fischer G."/>
            <person name="Lafontaine I."/>
            <person name="Leh V."/>
            <person name="Lemaire M."/>
            <person name="de Montigny J."/>
            <person name="Neuveglise C."/>
            <person name="Thierry A."/>
            <person name="Blanc-Lenfle I."/>
            <person name="Bleykasten C."/>
            <person name="Diffels J."/>
            <person name="Fritsch E."/>
            <person name="Frangeul L."/>
            <person name="Goeffon A."/>
            <person name="Jauniaux N."/>
            <person name="Kachouri-Lafond R."/>
            <person name="Payen C."/>
            <person name="Potier S."/>
            <person name="Pribylova L."/>
            <person name="Ozanne C."/>
            <person name="Richard G.-F."/>
            <person name="Sacerdot C."/>
            <person name="Straub M.-L."/>
            <person name="Talla E."/>
        </authorList>
    </citation>
    <scope>NUCLEOTIDE SEQUENCE [LARGE SCALE GENOMIC DNA]</scope>
    <source>
        <strain evidence="4">ATCC 56472 / CBS 6340 / NRRL Y-8284</strain>
    </source>
</reference>
<keyword evidence="4" id="KW-1185">Reference proteome</keyword>
<gene>
    <name evidence="3" type="ordered locus">KLTH0D09108g</name>
</gene>
<feature type="region of interest" description="Disordered" evidence="2">
    <location>
        <begin position="552"/>
        <end position="636"/>
    </location>
</feature>
<sequence>MQNGRSCGHCHVIQGHVSKCHTTTKIRDHVPTRCITGDGYSVSRDGARARPFLASGPGNCGCAPAPVTCERLTRATSFFFTILISVWGLALQTLQSTSDRLHCSSALCRCSPPTASLLCSRVLPMSFDKNDGLHNLFGEDSDAFKASDGPLNFHSNDANVTPNILLEQLAYVDNFMPDFENDMASFGAPAHGEAHAGGLGLDDRLAAELSAFADETFIFPDEEKPDNPNGSQDSRQGSSADTLAPGLPGSASTAASPSASASATHPVANRSSRFLSQRRNNFLASQHDNSRQRFSSRRAFDIANRSPSDDHGGFTNVDITDGPAQPFAQPGAPYSNSPLSNLVSDSNSQTAELFTNSSATPLLTPQDPLRRQSQAPPFQNSYSEIHMPDYSSIPTRTLLALLPKVKVPSGAWNSLRAVGFDQDQIDAIAAIIAHHQMHKNSNPSISNSASQVVSQSVPPVTDENAASFLLQFLSHDNQQPQQRQQRQQQQHQPQQQHQTQNHQQPLPRNEGILSSHQAPMRNAEASITPRSIEHEKATESFFNTFFNADSVRPDVQSSASESRPRLSSSASRSDRSVPSDKEASKSDYEKTTSRKPSVDRREMDFASSLHAADEKRPTGSKTQHPKRKMKEQEMEGSIQELSELALGLQHRIHTLEMENRLLKNLVMERGELKGVEQAESVRRELMKKIKDDKKEENKMSDNFVEKSEF</sequence>
<dbReference type="AlphaFoldDB" id="C5DGX7"/>
<protein>
    <submittedName>
        <fullName evidence="3">KLTH0D09108p</fullName>
    </submittedName>
</protein>
<dbReference type="Proteomes" id="UP000002036">
    <property type="component" value="Chromosome D"/>
</dbReference>
<feature type="compositionally biased region" description="Polar residues" evidence="2">
    <location>
        <begin position="371"/>
        <end position="383"/>
    </location>
</feature>
<feature type="compositionally biased region" description="Low complexity" evidence="2">
    <location>
        <begin position="322"/>
        <end position="333"/>
    </location>
</feature>
<feature type="compositionally biased region" description="Low complexity" evidence="2">
    <location>
        <begin position="477"/>
        <end position="505"/>
    </location>
</feature>
<feature type="compositionally biased region" description="Low complexity" evidence="2">
    <location>
        <begin position="557"/>
        <end position="571"/>
    </location>
</feature>
<feature type="region of interest" description="Disordered" evidence="2">
    <location>
        <begin position="219"/>
        <end position="273"/>
    </location>
</feature>
<evidence type="ECO:0000313" key="4">
    <source>
        <dbReference type="Proteomes" id="UP000002036"/>
    </source>
</evidence>
<dbReference type="InParanoid" id="C5DGX7"/>
<feature type="region of interest" description="Disordered" evidence="2">
    <location>
        <begin position="358"/>
        <end position="385"/>
    </location>
</feature>
<proteinExistence type="predicted"/>
<dbReference type="KEGG" id="lth:KLTH0D09108g"/>
<dbReference type="HOGENOM" id="CLU_022093_0_0_1"/>
<dbReference type="RefSeq" id="XP_002553107.1">
    <property type="nucleotide sequence ID" value="XM_002553061.1"/>
</dbReference>
<dbReference type="GeneID" id="8295344"/>
<feature type="compositionally biased region" description="Basic and acidic residues" evidence="2">
    <location>
        <begin position="572"/>
        <end position="604"/>
    </location>
</feature>
<feature type="compositionally biased region" description="Polar residues" evidence="2">
    <location>
        <begin position="228"/>
        <end position="241"/>
    </location>
</feature>
<evidence type="ECO:0000313" key="3">
    <source>
        <dbReference type="EMBL" id="CAR22669.1"/>
    </source>
</evidence>
<dbReference type="eggNOG" id="ENOG502QSA8">
    <property type="taxonomic scope" value="Eukaryota"/>
</dbReference>
<feature type="compositionally biased region" description="Low complexity" evidence="2">
    <location>
        <begin position="250"/>
        <end position="264"/>
    </location>
</feature>
<keyword evidence="1" id="KW-0175">Coiled coil</keyword>
<evidence type="ECO:0000256" key="2">
    <source>
        <dbReference type="SAM" id="MobiDB-lite"/>
    </source>
</evidence>
<dbReference type="FunCoup" id="C5DGX7">
    <property type="interactions" value="596"/>
</dbReference>
<dbReference type="OMA" id="YVDNFMP"/>
<organism evidence="3 4">
    <name type="scientific">Lachancea thermotolerans (strain ATCC 56472 / CBS 6340 / NRRL Y-8284)</name>
    <name type="common">Yeast</name>
    <name type="synonym">Kluyveromyces thermotolerans</name>
    <dbReference type="NCBI Taxonomy" id="559295"/>
    <lineage>
        <taxon>Eukaryota</taxon>
        <taxon>Fungi</taxon>
        <taxon>Dikarya</taxon>
        <taxon>Ascomycota</taxon>
        <taxon>Saccharomycotina</taxon>
        <taxon>Saccharomycetes</taxon>
        <taxon>Saccharomycetales</taxon>
        <taxon>Saccharomycetaceae</taxon>
        <taxon>Lachancea</taxon>
    </lineage>
</organism>
<feature type="region of interest" description="Disordered" evidence="2">
    <location>
        <begin position="477"/>
        <end position="512"/>
    </location>
</feature>
<dbReference type="OrthoDB" id="1939598at2759"/>